<dbReference type="Proteomes" id="UP000239203">
    <property type="component" value="Unassembled WGS sequence"/>
</dbReference>
<evidence type="ECO:0000313" key="7">
    <source>
        <dbReference type="Proteomes" id="UP000239203"/>
    </source>
</evidence>
<accession>A0A2S6H0N5</accession>
<feature type="domain" description="N-acetyltransferase" evidence="5">
    <location>
        <begin position="4"/>
        <end position="152"/>
    </location>
</feature>
<dbReference type="SUPFAM" id="SSF55729">
    <property type="entry name" value="Acyl-CoA N-acyltransferases (Nat)"/>
    <property type="match status" value="1"/>
</dbReference>
<dbReference type="InterPro" id="IPR000182">
    <property type="entry name" value="GNAT_dom"/>
</dbReference>
<dbReference type="NCBIfam" id="NF002367">
    <property type="entry name" value="PRK01346.1-4"/>
    <property type="match status" value="1"/>
</dbReference>
<reference evidence="6 7" key="1">
    <citation type="submission" date="2018-02" db="EMBL/GenBank/DDBJ databases">
        <title>Genomic Encyclopedia of Archaeal and Bacterial Type Strains, Phase II (KMG-II): from individual species to whole genera.</title>
        <authorList>
            <person name="Goeker M."/>
        </authorList>
    </citation>
    <scope>NUCLEOTIDE SEQUENCE [LARGE SCALE GENOMIC DNA]</scope>
    <source>
        <strain evidence="6 7">YU 961-1</strain>
    </source>
</reference>
<feature type="binding site" evidence="4">
    <location>
        <begin position="91"/>
        <end position="96"/>
    </location>
    <ligand>
        <name>acetyl-CoA</name>
        <dbReference type="ChEBI" id="CHEBI:57288"/>
    </ligand>
</feature>
<proteinExistence type="inferred from homology"/>
<dbReference type="InterPro" id="IPR041380">
    <property type="entry name" value="Acetyltransf_17"/>
</dbReference>
<dbReference type="InterPro" id="IPR025559">
    <property type="entry name" value="Eis_dom"/>
</dbReference>
<evidence type="ECO:0000256" key="3">
    <source>
        <dbReference type="ARBA" id="ARBA00023315"/>
    </source>
</evidence>
<dbReference type="Gene3D" id="3.40.630.30">
    <property type="match status" value="2"/>
</dbReference>
<feature type="active site" description="Proton donor" evidence="4">
    <location>
        <position position="124"/>
    </location>
</feature>
<dbReference type="Pfam" id="PF13527">
    <property type="entry name" value="Acetyltransf_9"/>
    <property type="match status" value="1"/>
</dbReference>
<protein>
    <submittedName>
        <fullName evidence="6">Putative acetyltransferase</fullName>
    </submittedName>
</protein>
<dbReference type="Pfam" id="PF17668">
    <property type="entry name" value="Acetyltransf_17"/>
    <property type="match status" value="1"/>
</dbReference>
<sequence>MGDIEIRRVPDADLRAAATLFRGAVHYAPPTEQEWEWVADSYEPGRTWGAYADGRLVGTTMAWSSDLVVPGGRVCPMAAVTRVGVSSDFRRRGVLRRLMTAQLRECAERGELFAGLRATEPGIYGRFGYGVASRFVKYAFDARQTSLRPEVPSGGEVRMLDISVPEAVPAVVSAIYERVGRGRVGTMARPPQWWRLNYDRPFRAGEFLRVAVHRGPDGDDGFVAYRTTAGSPGEGARVSVEDVVSASQEVANALWRYVLGIDLVAELVLWARPVDEPVPAMLVDPRGITATEIRTDLWVRLVDVPAALAARTYGPGSVVVEVDDPVLPANSGRYRVGADGAVRTEEPAEIAVDLEVLSMLYLGGWRAGALAGIGRVRERVPGAAARADVVFGTAGEPWSGTFF</sequence>
<dbReference type="RefSeq" id="WP_104476009.1">
    <property type="nucleotide sequence ID" value="NZ_CP154825.1"/>
</dbReference>
<dbReference type="PANTHER" id="PTHR37817">
    <property type="entry name" value="N-ACETYLTRANSFERASE EIS"/>
    <property type="match status" value="1"/>
</dbReference>
<dbReference type="PROSITE" id="PS51186">
    <property type="entry name" value="GNAT"/>
    <property type="match status" value="1"/>
</dbReference>
<dbReference type="Pfam" id="PF13530">
    <property type="entry name" value="SCP2_2"/>
    <property type="match status" value="1"/>
</dbReference>
<dbReference type="AlphaFoldDB" id="A0A2S6H0N5"/>
<organism evidence="6 7">
    <name type="scientific">Actinokineospora auranticolor</name>
    <dbReference type="NCBI Taxonomy" id="155976"/>
    <lineage>
        <taxon>Bacteria</taxon>
        <taxon>Bacillati</taxon>
        <taxon>Actinomycetota</taxon>
        <taxon>Actinomycetes</taxon>
        <taxon>Pseudonocardiales</taxon>
        <taxon>Pseudonocardiaceae</taxon>
        <taxon>Actinokineospora</taxon>
    </lineage>
</organism>
<comment type="similarity">
    <text evidence="1 4">Belongs to the acetyltransferase Eis family.</text>
</comment>
<feature type="binding site" evidence="4">
    <location>
        <begin position="83"/>
        <end position="85"/>
    </location>
    <ligand>
        <name>acetyl-CoA</name>
        <dbReference type="ChEBI" id="CHEBI:57288"/>
    </ligand>
</feature>
<keyword evidence="7" id="KW-1185">Reference proteome</keyword>
<gene>
    <name evidence="6" type="ORF">CLV40_101231</name>
</gene>
<name>A0A2S6H0N5_9PSEU</name>
<evidence type="ECO:0000256" key="4">
    <source>
        <dbReference type="HAMAP-Rule" id="MF_01812"/>
    </source>
</evidence>
<dbReference type="GO" id="GO:0034069">
    <property type="term" value="F:aminoglycoside N-acetyltransferase activity"/>
    <property type="evidence" value="ECO:0007669"/>
    <property type="project" value="TreeGrafter"/>
</dbReference>
<comment type="subunit">
    <text evidence="4">Homohexamer; trimer of dimers.</text>
</comment>
<dbReference type="InterPro" id="IPR036527">
    <property type="entry name" value="SCP2_sterol-bd_dom_sf"/>
</dbReference>
<feature type="active site" description="Proton acceptor; via carboxylate" evidence="4">
    <location>
        <position position="403"/>
    </location>
</feature>
<dbReference type="InterPro" id="IPR051554">
    <property type="entry name" value="Acetyltransferase_Eis"/>
</dbReference>
<dbReference type="EMBL" id="PTIX01000001">
    <property type="protein sequence ID" value="PPK71045.1"/>
    <property type="molecule type" value="Genomic_DNA"/>
</dbReference>
<evidence type="ECO:0000256" key="2">
    <source>
        <dbReference type="ARBA" id="ARBA00022679"/>
    </source>
</evidence>
<keyword evidence="3 4" id="KW-0012">Acyltransferase</keyword>
<dbReference type="GO" id="GO:0030649">
    <property type="term" value="P:aminoglycoside antibiotic catabolic process"/>
    <property type="evidence" value="ECO:0007669"/>
    <property type="project" value="TreeGrafter"/>
</dbReference>
<dbReference type="CDD" id="cd04301">
    <property type="entry name" value="NAT_SF"/>
    <property type="match status" value="1"/>
</dbReference>
<dbReference type="InterPro" id="IPR022902">
    <property type="entry name" value="NAcTrfase_Eis"/>
</dbReference>
<feature type="binding site" evidence="4">
    <location>
        <begin position="119"/>
        <end position="120"/>
    </location>
    <ligand>
        <name>acetyl-CoA</name>
        <dbReference type="ChEBI" id="CHEBI:57288"/>
    </ligand>
</feature>
<keyword evidence="2 4" id="KW-0808">Transferase</keyword>
<dbReference type="SUPFAM" id="SSF55718">
    <property type="entry name" value="SCP-like"/>
    <property type="match status" value="1"/>
</dbReference>
<dbReference type="Gene3D" id="3.30.1050.10">
    <property type="entry name" value="SCP2 sterol-binding domain"/>
    <property type="match status" value="1"/>
</dbReference>
<evidence type="ECO:0000256" key="1">
    <source>
        <dbReference type="ARBA" id="ARBA00009213"/>
    </source>
</evidence>
<dbReference type="PANTHER" id="PTHR37817:SF1">
    <property type="entry name" value="N-ACETYLTRANSFERASE EIS"/>
    <property type="match status" value="1"/>
</dbReference>
<comment type="caution">
    <text evidence="6">The sequence shown here is derived from an EMBL/GenBank/DDBJ whole genome shotgun (WGS) entry which is preliminary data.</text>
</comment>
<dbReference type="InterPro" id="IPR016181">
    <property type="entry name" value="Acyl_CoA_acyltransferase"/>
</dbReference>
<dbReference type="OrthoDB" id="8399956at2"/>
<evidence type="ECO:0000259" key="5">
    <source>
        <dbReference type="PROSITE" id="PS51186"/>
    </source>
</evidence>
<evidence type="ECO:0000313" key="6">
    <source>
        <dbReference type="EMBL" id="PPK71045.1"/>
    </source>
</evidence>
<dbReference type="HAMAP" id="MF_01812">
    <property type="entry name" value="Eis"/>
    <property type="match status" value="1"/>
</dbReference>